<evidence type="ECO:0000256" key="5">
    <source>
        <dbReference type="ARBA" id="ARBA00022801"/>
    </source>
</evidence>
<evidence type="ECO:0000256" key="6">
    <source>
        <dbReference type="ARBA" id="ARBA00022884"/>
    </source>
</evidence>
<dbReference type="GO" id="GO:0003729">
    <property type="term" value="F:mRNA binding"/>
    <property type="evidence" value="ECO:0007669"/>
    <property type="project" value="InterPro"/>
</dbReference>
<dbReference type="GO" id="GO:0004519">
    <property type="term" value="F:endonuclease activity"/>
    <property type="evidence" value="ECO:0007669"/>
    <property type="project" value="UniProtKB-KW"/>
</dbReference>
<dbReference type="EMBL" id="LWQU01000085">
    <property type="protein sequence ID" value="OAN56875.1"/>
    <property type="molecule type" value="Genomic_DNA"/>
</dbReference>
<evidence type="ECO:0000313" key="10">
    <source>
        <dbReference type="Proteomes" id="UP000078543"/>
    </source>
</evidence>
<accession>A0A178N040</accession>
<dbReference type="InterPro" id="IPR012933">
    <property type="entry name" value="HicA_mRNA_interferase"/>
</dbReference>
<keyword evidence="6" id="KW-0694">RNA-binding</keyword>
<protein>
    <recommendedName>
        <fullName evidence="11">Addiction module toxin, HicA family</fullName>
    </recommendedName>
</protein>
<name>A0A178N040_9PROT</name>
<dbReference type="AlphaFoldDB" id="A0A178N040"/>
<dbReference type="Gene3D" id="3.30.920.30">
    <property type="entry name" value="Hypothetical protein"/>
    <property type="match status" value="1"/>
</dbReference>
<comment type="caution">
    <text evidence="9">The sequence shown here is derived from an EMBL/GenBank/DDBJ whole genome shotgun (WGS) entry which is preliminary data.</text>
</comment>
<keyword evidence="3" id="KW-0540">Nuclease</keyword>
<evidence type="ECO:0000256" key="4">
    <source>
        <dbReference type="ARBA" id="ARBA00022759"/>
    </source>
</evidence>
<keyword evidence="4" id="KW-0255">Endonuclease</keyword>
<keyword evidence="7" id="KW-0346">Stress response</keyword>
<evidence type="ECO:0000256" key="1">
    <source>
        <dbReference type="ARBA" id="ARBA00006620"/>
    </source>
</evidence>
<proteinExistence type="inferred from homology"/>
<organism evidence="9 10">
    <name type="scientific">Magnetospirillum moscoviense</name>
    <dbReference type="NCBI Taxonomy" id="1437059"/>
    <lineage>
        <taxon>Bacteria</taxon>
        <taxon>Pseudomonadati</taxon>
        <taxon>Pseudomonadota</taxon>
        <taxon>Alphaproteobacteria</taxon>
        <taxon>Rhodospirillales</taxon>
        <taxon>Rhodospirillaceae</taxon>
        <taxon>Magnetospirillum</taxon>
    </lineage>
</organism>
<evidence type="ECO:0008006" key="11">
    <source>
        <dbReference type="Google" id="ProtNLM"/>
    </source>
</evidence>
<keyword evidence="5" id="KW-0378">Hydrolase</keyword>
<evidence type="ECO:0000256" key="2">
    <source>
        <dbReference type="ARBA" id="ARBA00022649"/>
    </source>
</evidence>
<dbReference type="Proteomes" id="UP000078543">
    <property type="component" value="Unassembled WGS sequence"/>
</dbReference>
<feature type="region of interest" description="Disordered" evidence="8">
    <location>
        <begin position="23"/>
        <end position="46"/>
    </location>
</feature>
<dbReference type="Pfam" id="PF07927">
    <property type="entry name" value="HicA_toxin"/>
    <property type="match status" value="1"/>
</dbReference>
<gene>
    <name evidence="9" type="ORF">A6A05_07850</name>
</gene>
<reference evidence="9 10" key="1">
    <citation type="submission" date="2016-04" db="EMBL/GenBank/DDBJ databases">
        <title>Draft genome sequence of freshwater magnetotactic bacteria Magnetospirillum marisnigri SP-1 and Magnetospirillum moscoviense BB-1.</title>
        <authorList>
            <person name="Koziaeva V."/>
            <person name="Dziuba M.V."/>
            <person name="Ivanov T.M."/>
            <person name="Kuznetsov B."/>
            <person name="Grouzdev D.S."/>
        </authorList>
    </citation>
    <scope>NUCLEOTIDE SEQUENCE [LARGE SCALE GENOMIC DNA]</scope>
    <source>
        <strain evidence="9 10">BB-1</strain>
    </source>
</reference>
<dbReference type="OrthoDB" id="9811409at2"/>
<comment type="similarity">
    <text evidence="1">Belongs to the HicA mRNA interferase family.</text>
</comment>
<keyword evidence="10" id="KW-1185">Reference proteome</keyword>
<dbReference type="STRING" id="1437059.A6A05_07850"/>
<dbReference type="InterPro" id="IPR038570">
    <property type="entry name" value="HicA_sf"/>
</dbReference>
<dbReference type="SUPFAM" id="SSF54786">
    <property type="entry name" value="YcfA/nrd intein domain"/>
    <property type="match status" value="1"/>
</dbReference>
<sequence>MDSRRIIKALEADGWEHRRTTGSHWHFRHPTKPGVVTVPHPKRDFPAGTVRSIERQSGIKLLG</sequence>
<evidence type="ECO:0000256" key="7">
    <source>
        <dbReference type="ARBA" id="ARBA00023016"/>
    </source>
</evidence>
<evidence type="ECO:0000256" key="3">
    <source>
        <dbReference type="ARBA" id="ARBA00022722"/>
    </source>
</evidence>
<dbReference type="GO" id="GO:0016787">
    <property type="term" value="F:hydrolase activity"/>
    <property type="evidence" value="ECO:0007669"/>
    <property type="project" value="UniProtKB-KW"/>
</dbReference>
<keyword evidence="2" id="KW-1277">Toxin-antitoxin system</keyword>
<evidence type="ECO:0000256" key="8">
    <source>
        <dbReference type="SAM" id="MobiDB-lite"/>
    </source>
</evidence>
<evidence type="ECO:0000313" key="9">
    <source>
        <dbReference type="EMBL" id="OAN56875.1"/>
    </source>
</evidence>